<evidence type="ECO:0000313" key="8">
    <source>
        <dbReference type="EMBL" id="AGE11898.1"/>
    </source>
</evidence>
<dbReference type="SUPFAM" id="SSF47336">
    <property type="entry name" value="ACP-like"/>
    <property type="match status" value="2"/>
</dbReference>
<dbReference type="CDD" id="cd19531">
    <property type="entry name" value="LCL_NRPS-like"/>
    <property type="match status" value="1"/>
</dbReference>
<dbReference type="Pfam" id="PF00501">
    <property type="entry name" value="AMP-binding"/>
    <property type="match status" value="2"/>
</dbReference>
<accession>L7ZB00</accession>
<dbReference type="GO" id="GO:0043041">
    <property type="term" value="P:amino acid activation for nonribosomal peptide biosynthetic process"/>
    <property type="evidence" value="ECO:0007669"/>
    <property type="project" value="TreeGrafter"/>
</dbReference>
<dbReference type="InterPro" id="IPR020806">
    <property type="entry name" value="PKS_PP-bd"/>
</dbReference>
<evidence type="ECO:0000259" key="7">
    <source>
        <dbReference type="PROSITE" id="PS50075"/>
    </source>
</evidence>
<dbReference type="InterPro" id="IPR000873">
    <property type="entry name" value="AMP-dep_synth/lig_dom"/>
</dbReference>
<evidence type="ECO:0000256" key="2">
    <source>
        <dbReference type="ARBA" id="ARBA00022450"/>
    </source>
</evidence>
<dbReference type="CDD" id="cd19540">
    <property type="entry name" value="LCL_NRPS-like"/>
    <property type="match status" value="1"/>
</dbReference>
<organism evidence="8">
    <name type="scientific">Streptomyces sp. NRRL F-4415</name>
    <dbReference type="NCBI Taxonomy" id="1286194"/>
    <lineage>
        <taxon>Bacteria</taxon>
        <taxon>Bacillati</taxon>
        <taxon>Actinomycetota</taxon>
        <taxon>Actinomycetes</taxon>
        <taxon>Kitasatosporales</taxon>
        <taxon>Streptomycetaceae</taxon>
        <taxon>Streptomyces</taxon>
    </lineage>
</organism>
<dbReference type="PROSITE" id="PS00455">
    <property type="entry name" value="AMP_BINDING"/>
    <property type="match status" value="2"/>
</dbReference>
<dbReference type="InterPro" id="IPR009081">
    <property type="entry name" value="PP-bd_ACP"/>
</dbReference>
<keyword evidence="5" id="KW-0045">Antibiotic biosynthesis</keyword>
<dbReference type="PANTHER" id="PTHR45527">
    <property type="entry name" value="NONRIBOSOMAL PEPTIDE SYNTHETASE"/>
    <property type="match status" value="1"/>
</dbReference>
<evidence type="ECO:0000256" key="1">
    <source>
        <dbReference type="ARBA" id="ARBA00001957"/>
    </source>
</evidence>
<dbReference type="GO" id="GO:0003824">
    <property type="term" value="F:catalytic activity"/>
    <property type="evidence" value="ECO:0007669"/>
    <property type="project" value="InterPro"/>
</dbReference>
<dbReference type="Pfam" id="PF13193">
    <property type="entry name" value="AMP-binding_C"/>
    <property type="match status" value="2"/>
</dbReference>
<dbReference type="Gene3D" id="3.40.50.980">
    <property type="match status" value="4"/>
</dbReference>
<dbReference type="EMBL" id="KC215181">
    <property type="protein sequence ID" value="AGE11898.1"/>
    <property type="molecule type" value="Genomic_DNA"/>
</dbReference>
<dbReference type="InterPro" id="IPR001242">
    <property type="entry name" value="Condensation_dom"/>
</dbReference>
<sequence length="2582" mass="276358">MWLLHQLDPHGTAYNICVAVGLSGELSVPALRRALLTVIERHHVLRTVYRPGDDGEPVQALAPDARPVIGETDLTAVAPADRQAAVDGAAARLARRPFDLSVDTPVRLEILRLAADEHVLVLVAHHIAWDDGSWQVLLQEVASVYTGDALPELPVQYADLAVRERQRAPWATADLDYWRERLADPPAPLPLPTDFPRSPARAEEGGRLVRTLPARLRERMHALCRAEGVSPFMALLATFNTLLHRAAGAPDVLVGSPAVLRTEGGAERLVGNFGNTMVLRTRATPDTTFRSFLQHVREVCLGAYAHQTVPFDTLVQELRPERTAGHHVFFDVMFSLRSDVWEGFELPGVRLAERPVPGSAAAFDLAVSAVLDAAGTLTLDTTYRRDLYAESTLERLLGRFERLLETALDAPDTPLGDLDLLDSDERERVLTTWGGDRRPVERATIPELFRAQARRDPEATALVWETGGGREHRLTYAELDERSDRLAGELAALGAGPERVVAVALPRSGDFLVAALAVMKAGAAYLPVDPEYPADRIALMLEDARPGLLVTDSASAARLPRGDVPLVHLDDDTRPGRDARAAVHPVTPGHAAYLIYTSGSTGRPKGVVVTHEGIPSLVSTMAEELGAGPGSTVLQFASFSFDTSVWEWTMALLTGATLVIVPTEKRLGPPLAEFCARHAVTHLTLPPGVLATLPDERSLPAGTTLIVAGEACPAELMRRWSATTRMFNSYGPTETTVDATLWTCSPDHSGPVVPIGGPVHNTAVRLLDDRLHPVPPGSPGELYVSGDGLARGYLGRPGLTSERFVADPFGAPGSRMYRTGDLARWTADGVLEYLGRVDHQVKIRGFRIEPGEIEQLLRRDPVIAQAAVVAREDQPGDPRLVAYVVPAEGAAAPDSGRLREALAATLPAHMVPAAVVVLDRLPLTSNGKLDRRALPAPVYARADGREPATPREAKLCELFAAVLDLSAVGPDDDFFLLGGHSMLAARLITRVQAEFGIRPALRALFDAPTPAALTLVLDEAEGRAGDMDHPALTAGMAGDPAPLSFAQQRLWLLHRLEEPGPAYNIPTALHIKGPLDSAALAGAVADVAVRHDSLRTVFVERDGAPCQVVLEPERGPRLEVRRAAPSDVEAELAAAAAHVFALAEEPPLRVVLFEVAPDEHVLLLLLHHIAGDGQSLPVLVRDLADAYRARLDRRAPDWSPLPVRYADFAVWQRQSLGDADDPGSLTARQAAFWKEALQGAPDELRLPTDRPRPAESSNRGGMVRFTVEPELTLQVRTLAATLGVTPFMVYQAAVAALLSRLGAGDDIPIGTPVAGRGEEALDDLVGFFVNTLVLRTDTSGAPSFEALLRRVRDTAVAAFEHQDLPFERLVEILNPPRSTARHPLFQVMVVHQSGTASQLPVEGLRTRPHVVSTGTATFDLSLTFIERFDPVGERDAVSGFAEYSADLFDPGTVEELTGRLVRLLGAAVARPDLPIGDHDLLTEEERGTLLAPAVPAPEAPLLHEAFARQAGTTPDAVALVLGSRSGAVERIDYAALDARVERIARLVAARGAGRERLVALALPRHEMVPALLGVLRSGAAFLPLDPSYPVERLAQTLDDAAPVCLLTTRELAGGLPQRPELPVVFVDAEAPETPVPMTRARPGDAAYVIYTSGSTGRPKGVVVTHANLANLFSAHTSTLFPPEVPEAGGRRLRVGHIASFAFDASLDPVLLMVGGHELHVLDELSYPDAEAVAAYVAKERIDYLDLTPAHLQQLIKHGLLEEGRHRPALLGPGADAMPDSLWRELGSHPATTAYNFYGPTECTVDSVVARVTGEGAPRIGRPVRGATAYVLDERLRPVPPGVTGELYLAGAGLARGYLGRPALTAERFTADPYGPAGSRMYRTGDLARWTSDGELECLGRADHQVKIRGFRIEPGEIEAVLGRHEGVAEVAVIARDDLPGSRRLVAYVVSAPGHAAEPDVWRAHASALLPEHMVPTLWVPMDRLPQSANRKLDRAALPVPELPEQGDGRAPVTEVERLFCDLFATLLDRETVDADGNFFELGGDSIISLQLVGRARAAGWALGPRDVFRHQTPAALAAVVQPVRAAPDRTSDDGVGLVPETPIMAWLRELAESSTPAASIAGYSQGMTLHTPAGLTFERLTTVLQTVLDRHPALRARLVRAADGTWQLDAPPPGSMRAKDVLRRAEGAPGAEAAAARDRLSPESGVMVQAVWWEPDSPGVSGRLVLVVHHLVVDGVSWRVLCADLDAAWRGEQAPAAGTSLRAWSELLRAYARRDSTVRQADDWARALGAGGTPVAGRPLDPARDTAATSRRHTVSVGVEDTEALLTRVPAAFHAGVEDVLLTALALAVAEHRRASVGSGAADAGVSVQLEGHGREGSVAEGTDLARTVGWFTTVHPVRLDPGPVDLAEARAGGPAVGRALKAVKEQVRAVADGGLGFGALRHLNPETAGRLAGLPVPEICFNYLGRFGSGGAAEPWQPVPGDDGLFHGVDPGLPLGHALEVDVHVAAGPEGARLSATWSYAGEAVDADAVRSLADGWLAYLAALVAHTDEPDAGGWTPSDLSLISLSQDEIDDFEADWRLS</sequence>
<dbReference type="Pfam" id="PF00668">
    <property type="entry name" value="Condensation"/>
    <property type="match status" value="3"/>
</dbReference>
<dbReference type="FunFam" id="3.40.50.12780:FF:000012">
    <property type="entry name" value="Non-ribosomal peptide synthetase"/>
    <property type="match status" value="1"/>
</dbReference>
<feature type="domain" description="Carrier" evidence="7">
    <location>
        <begin position="946"/>
        <end position="1021"/>
    </location>
</feature>
<dbReference type="SMART" id="SM00823">
    <property type="entry name" value="PKS_PP"/>
    <property type="match status" value="2"/>
</dbReference>
<dbReference type="CDD" id="cd05930">
    <property type="entry name" value="A_NRPS"/>
    <property type="match status" value="1"/>
</dbReference>
<dbReference type="PANTHER" id="PTHR45527:SF1">
    <property type="entry name" value="FATTY ACID SYNTHASE"/>
    <property type="match status" value="1"/>
</dbReference>
<feature type="domain" description="Carrier" evidence="7">
    <location>
        <begin position="2010"/>
        <end position="2084"/>
    </location>
</feature>
<dbReference type="GO" id="GO:0017000">
    <property type="term" value="P:antibiotic biosynthetic process"/>
    <property type="evidence" value="ECO:0007669"/>
    <property type="project" value="UniProtKB-KW"/>
</dbReference>
<dbReference type="Gene3D" id="1.10.1200.10">
    <property type="entry name" value="ACP-like"/>
    <property type="match status" value="2"/>
</dbReference>
<dbReference type="InterPro" id="IPR045851">
    <property type="entry name" value="AMP-bd_C_sf"/>
</dbReference>
<dbReference type="FunFam" id="3.30.300.30:FF:000010">
    <property type="entry name" value="Enterobactin synthetase component F"/>
    <property type="match status" value="2"/>
</dbReference>
<dbReference type="InterPro" id="IPR023213">
    <property type="entry name" value="CAT-like_dom_sf"/>
</dbReference>
<gene>
    <name evidence="8" type="primary">gobR</name>
</gene>
<dbReference type="Gene3D" id="3.30.300.30">
    <property type="match status" value="2"/>
</dbReference>
<dbReference type="NCBIfam" id="TIGR01733">
    <property type="entry name" value="AA-adenyl-dom"/>
    <property type="match status" value="2"/>
</dbReference>
<keyword evidence="3" id="KW-0597">Phosphoprotein</keyword>
<dbReference type="InterPro" id="IPR036736">
    <property type="entry name" value="ACP-like_sf"/>
</dbReference>
<dbReference type="GO" id="GO:0031177">
    <property type="term" value="F:phosphopantetheine binding"/>
    <property type="evidence" value="ECO:0007669"/>
    <property type="project" value="InterPro"/>
</dbReference>
<evidence type="ECO:0000256" key="6">
    <source>
        <dbReference type="SAM" id="MobiDB-lite"/>
    </source>
</evidence>
<protein>
    <submittedName>
        <fullName evidence="8">Nonribosomal peptide synthetase</fullName>
    </submittedName>
</protein>
<feature type="region of interest" description="Disordered" evidence="6">
    <location>
        <begin position="2290"/>
        <end position="2312"/>
    </location>
</feature>
<name>L7ZB00_9ACTN</name>
<dbReference type="InterPro" id="IPR025110">
    <property type="entry name" value="AMP-bd_C"/>
</dbReference>
<dbReference type="SUPFAM" id="SSF52777">
    <property type="entry name" value="CoA-dependent acyltransferases"/>
    <property type="match status" value="6"/>
</dbReference>
<dbReference type="CDD" id="cd17652">
    <property type="entry name" value="A_NRPS_CmdD_like"/>
    <property type="match status" value="1"/>
</dbReference>
<dbReference type="PROSITE" id="PS00012">
    <property type="entry name" value="PHOSPHOPANTETHEINE"/>
    <property type="match status" value="2"/>
</dbReference>
<keyword evidence="4" id="KW-0677">Repeat</keyword>
<comment type="cofactor">
    <cofactor evidence="1">
        <name>pantetheine 4'-phosphate</name>
        <dbReference type="ChEBI" id="CHEBI:47942"/>
    </cofactor>
</comment>
<dbReference type="FunFam" id="2.30.38.10:FF:000001">
    <property type="entry name" value="Non-ribosomal peptide synthetase PvdI"/>
    <property type="match status" value="2"/>
</dbReference>
<keyword evidence="2" id="KW-0596">Phosphopantetheine</keyword>
<proteinExistence type="predicted"/>
<dbReference type="Gene3D" id="3.30.559.10">
    <property type="entry name" value="Chloramphenicol acetyltransferase-like domain"/>
    <property type="match status" value="3"/>
</dbReference>
<dbReference type="FunFam" id="3.40.50.980:FF:000001">
    <property type="entry name" value="Non-ribosomal peptide synthetase"/>
    <property type="match status" value="1"/>
</dbReference>
<dbReference type="NCBIfam" id="TIGR01720">
    <property type="entry name" value="NRPS-para261"/>
    <property type="match status" value="1"/>
</dbReference>
<dbReference type="InterPro" id="IPR020845">
    <property type="entry name" value="AMP-binding_CS"/>
</dbReference>
<dbReference type="Pfam" id="PF00550">
    <property type="entry name" value="PP-binding"/>
    <property type="match status" value="2"/>
</dbReference>
<reference evidence="8" key="1">
    <citation type="journal article" date="2013" name="Med. Chem. Commun.">
        <title>Gobichelin A and B: Mixed-Ligand Siderophores Discovered Using Proteomics.</title>
        <authorList>
            <person name="Chen Y."/>
            <person name="Unger M."/>
            <person name="Ntai I."/>
            <person name="McClure R.A."/>
            <person name="Albright J.C."/>
            <person name="Thomson R.J."/>
            <person name="Kelleher N.L."/>
        </authorList>
    </citation>
    <scope>NUCLEOTIDE SEQUENCE</scope>
    <source>
        <strain evidence="8">NRRL F-4415</strain>
    </source>
</reference>
<dbReference type="Gene3D" id="3.30.559.30">
    <property type="entry name" value="Nonribosomal peptide synthetase, condensation domain"/>
    <property type="match status" value="3"/>
</dbReference>
<evidence type="ECO:0000256" key="5">
    <source>
        <dbReference type="ARBA" id="ARBA00023194"/>
    </source>
</evidence>
<dbReference type="GO" id="GO:0005737">
    <property type="term" value="C:cytoplasm"/>
    <property type="evidence" value="ECO:0007669"/>
    <property type="project" value="TreeGrafter"/>
</dbReference>
<dbReference type="SUPFAM" id="SSF56801">
    <property type="entry name" value="Acetyl-CoA synthetase-like"/>
    <property type="match status" value="2"/>
</dbReference>
<dbReference type="PROSITE" id="PS50075">
    <property type="entry name" value="CARRIER"/>
    <property type="match status" value="2"/>
</dbReference>
<dbReference type="Gene3D" id="2.30.38.10">
    <property type="entry name" value="Luciferase, Domain 3"/>
    <property type="match status" value="2"/>
</dbReference>
<evidence type="ECO:0000256" key="3">
    <source>
        <dbReference type="ARBA" id="ARBA00022553"/>
    </source>
</evidence>
<dbReference type="InterPro" id="IPR006162">
    <property type="entry name" value="Ppantetheine_attach_site"/>
</dbReference>
<dbReference type="GO" id="GO:0008610">
    <property type="term" value="P:lipid biosynthetic process"/>
    <property type="evidence" value="ECO:0007669"/>
    <property type="project" value="UniProtKB-ARBA"/>
</dbReference>
<evidence type="ECO:0000256" key="4">
    <source>
        <dbReference type="ARBA" id="ARBA00022737"/>
    </source>
</evidence>
<dbReference type="GO" id="GO:0044550">
    <property type="term" value="P:secondary metabolite biosynthetic process"/>
    <property type="evidence" value="ECO:0007669"/>
    <property type="project" value="UniProtKB-ARBA"/>
</dbReference>
<dbReference type="InterPro" id="IPR010071">
    <property type="entry name" value="AA_adenyl_dom"/>
</dbReference>
<dbReference type="InterPro" id="IPR010060">
    <property type="entry name" value="NRPS_synth"/>
</dbReference>